<keyword evidence="4" id="KW-1003">Cell membrane</keyword>
<evidence type="ECO:0000313" key="10">
    <source>
        <dbReference type="Proteomes" id="UP001216579"/>
    </source>
</evidence>
<keyword evidence="7 8" id="KW-0472">Membrane</keyword>
<accession>A0ABT5ZEG0</accession>
<feature type="transmembrane region" description="Helical" evidence="8">
    <location>
        <begin position="202"/>
        <end position="220"/>
    </location>
</feature>
<evidence type="ECO:0000256" key="5">
    <source>
        <dbReference type="ARBA" id="ARBA00022692"/>
    </source>
</evidence>
<name>A0ABT5ZEG0_9ACTN</name>
<feature type="transmembrane region" description="Helical" evidence="8">
    <location>
        <begin position="125"/>
        <end position="143"/>
    </location>
</feature>
<comment type="caution">
    <text evidence="9">The sequence shown here is derived from an EMBL/GenBank/DDBJ whole genome shotgun (WGS) entry which is preliminary data.</text>
</comment>
<feature type="transmembrane region" description="Helical" evidence="8">
    <location>
        <begin position="68"/>
        <end position="89"/>
    </location>
</feature>
<dbReference type="RefSeq" id="WP_276091926.1">
    <property type="nucleotide sequence ID" value="NZ_JARJBC010000001.1"/>
</dbReference>
<keyword evidence="3" id="KW-0813">Transport</keyword>
<dbReference type="InterPro" id="IPR000522">
    <property type="entry name" value="ABC_transptr_permease_BtuC"/>
</dbReference>
<evidence type="ECO:0000313" key="9">
    <source>
        <dbReference type="EMBL" id="MDF3288071.1"/>
    </source>
</evidence>
<comment type="subcellular location">
    <subcellularLocation>
        <location evidence="1">Cell membrane</location>
        <topology evidence="1">Multi-pass membrane protein</topology>
    </subcellularLocation>
</comment>
<feature type="transmembrane region" description="Helical" evidence="8">
    <location>
        <begin position="96"/>
        <end position="119"/>
    </location>
</feature>
<dbReference type="InterPro" id="IPR037294">
    <property type="entry name" value="ABC_BtuC-like"/>
</dbReference>
<evidence type="ECO:0000256" key="6">
    <source>
        <dbReference type="ARBA" id="ARBA00022989"/>
    </source>
</evidence>
<evidence type="ECO:0000256" key="3">
    <source>
        <dbReference type="ARBA" id="ARBA00022448"/>
    </source>
</evidence>
<dbReference type="SUPFAM" id="SSF81345">
    <property type="entry name" value="ABC transporter involved in vitamin B12 uptake, BtuC"/>
    <property type="match status" value="1"/>
</dbReference>
<dbReference type="PANTHER" id="PTHR30472">
    <property type="entry name" value="FERRIC ENTEROBACTIN TRANSPORT SYSTEM PERMEASE PROTEIN"/>
    <property type="match status" value="1"/>
</dbReference>
<protein>
    <submittedName>
        <fullName evidence="9">Iron ABC transporter permease</fullName>
    </submittedName>
</protein>
<dbReference type="Pfam" id="PF01032">
    <property type="entry name" value="FecCD"/>
    <property type="match status" value="1"/>
</dbReference>
<dbReference type="Proteomes" id="UP001216579">
    <property type="component" value="Unassembled WGS sequence"/>
</dbReference>
<keyword evidence="10" id="KW-1185">Reference proteome</keyword>
<sequence>MTRYWSVVAGLLVLLFAVATLGVALGSVAVPPGQVWRILLHRLAPSLVGADWPQVRDTIVVGVRLPRVLLGGTVGAGLSVCGMALQALVRNPLADPALLGVSSGASVGAVLVVVCGVTLFGQYSLSAAAFLGGLVALLVVYALARSGGRMTTVRLILAGVATAQVLSAVASLLIVTSGQPQQAQAALQWMLGGLGGTGWDGLWLPAVAVLAGTVVLLGTARQLNLLLAGEEAAAALGLDVGRFRGLLFVLCALLTGVMVAVSGAIGFVGLMMPHITRLLVGANHRRALPVAALLGAVFLIAADLLARTVIRPEEIPVGIVTALVGGPAFLWLMYRRGLA</sequence>
<evidence type="ECO:0000256" key="4">
    <source>
        <dbReference type="ARBA" id="ARBA00022475"/>
    </source>
</evidence>
<dbReference type="CDD" id="cd06550">
    <property type="entry name" value="TM_ABC_iron-siderophores_like"/>
    <property type="match status" value="1"/>
</dbReference>
<proteinExistence type="inferred from homology"/>
<reference evidence="9 10" key="1">
    <citation type="submission" date="2023-03" db="EMBL/GenBank/DDBJ databases">
        <title>Draft genome sequence of Streptomyces sp. RB6PN23 isolated from peat swamp forest in Thailand.</title>
        <authorList>
            <person name="Klaysubun C."/>
            <person name="Duangmal K."/>
        </authorList>
    </citation>
    <scope>NUCLEOTIDE SEQUENCE [LARGE SCALE GENOMIC DNA]</scope>
    <source>
        <strain evidence="9 10">RB6PN23</strain>
    </source>
</reference>
<keyword evidence="6 8" id="KW-1133">Transmembrane helix</keyword>
<dbReference type="EMBL" id="JARJBC010000001">
    <property type="protein sequence ID" value="MDF3288071.1"/>
    <property type="molecule type" value="Genomic_DNA"/>
</dbReference>
<gene>
    <name evidence="9" type="ORF">P3G67_02250</name>
</gene>
<feature type="transmembrane region" description="Helical" evidence="8">
    <location>
        <begin position="155"/>
        <end position="175"/>
    </location>
</feature>
<feature type="transmembrane region" description="Helical" evidence="8">
    <location>
        <begin position="287"/>
        <end position="306"/>
    </location>
</feature>
<organism evidence="9 10">
    <name type="scientific">Streptomyces silvisoli</name>
    <dbReference type="NCBI Taxonomy" id="3034235"/>
    <lineage>
        <taxon>Bacteria</taxon>
        <taxon>Bacillati</taxon>
        <taxon>Actinomycetota</taxon>
        <taxon>Actinomycetes</taxon>
        <taxon>Kitasatosporales</taxon>
        <taxon>Streptomycetaceae</taxon>
        <taxon>Streptomyces</taxon>
    </lineage>
</organism>
<comment type="similarity">
    <text evidence="2">Belongs to the binding-protein-dependent transport system permease family. FecCD subfamily.</text>
</comment>
<evidence type="ECO:0000256" key="8">
    <source>
        <dbReference type="SAM" id="Phobius"/>
    </source>
</evidence>
<evidence type="ECO:0000256" key="1">
    <source>
        <dbReference type="ARBA" id="ARBA00004651"/>
    </source>
</evidence>
<dbReference type="Gene3D" id="1.10.3470.10">
    <property type="entry name" value="ABC transporter involved in vitamin B12 uptake, BtuC"/>
    <property type="match status" value="1"/>
</dbReference>
<feature type="transmembrane region" description="Helical" evidence="8">
    <location>
        <begin position="315"/>
        <end position="334"/>
    </location>
</feature>
<evidence type="ECO:0000256" key="7">
    <source>
        <dbReference type="ARBA" id="ARBA00023136"/>
    </source>
</evidence>
<dbReference type="PANTHER" id="PTHR30472:SF67">
    <property type="entry name" value="PERMEASE OF ABC TRANSPORTER-RELATED"/>
    <property type="match status" value="1"/>
</dbReference>
<keyword evidence="5 8" id="KW-0812">Transmembrane</keyword>
<evidence type="ECO:0000256" key="2">
    <source>
        <dbReference type="ARBA" id="ARBA00007935"/>
    </source>
</evidence>
<feature type="transmembrane region" description="Helical" evidence="8">
    <location>
        <begin position="246"/>
        <end position="267"/>
    </location>
</feature>